<dbReference type="RefSeq" id="WP_280080679.1">
    <property type="nucleotide sequence ID" value="NZ_JAOCGG010000006.1"/>
</dbReference>
<dbReference type="EMBL" id="JAOCGG010000006">
    <property type="protein sequence ID" value="MDH1629555.1"/>
    <property type="molecule type" value="Genomic_DNA"/>
</dbReference>
<evidence type="ECO:0000256" key="2">
    <source>
        <dbReference type="PROSITE-ProRule" id="PRU00335"/>
    </source>
</evidence>
<dbReference type="PANTHER" id="PTHR30055">
    <property type="entry name" value="HTH-TYPE TRANSCRIPTIONAL REGULATOR RUTR"/>
    <property type="match status" value="1"/>
</dbReference>
<dbReference type="PRINTS" id="PR00455">
    <property type="entry name" value="HTHTETR"/>
</dbReference>
<dbReference type="InterPro" id="IPR023772">
    <property type="entry name" value="DNA-bd_HTH_TetR-type_CS"/>
</dbReference>
<dbReference type="AlphaFoldDB" id="A0AA42RW70"/>
<dbReference type="Gene3D" id="1.10.10.60">
    <property type="entry name" value="Homeodomain-like"/>
    <property type="match status" value="1"/>
</dbReference>
<dbReference type="Proteomes" id="UP001160882">
    <property type="component" value="Unassembled WGS sequence"/>
</dbReference>
<dbReference type="InterPro" id="IPR001647">
    <property type="entry name" value="HTH_TetR"/>
</dbReference>
<gene>
    <name evidence="4" type="ORF">N5I14_04755</name>
</gene>
<dbReference type="Pfam" id="PF00440">
    <property type="entry name" value="TetR_N"/>
    <property type="match status" value="1"/>
</dbReference>
<keyword evidence="1 2" id="KW-0238">DNA-binding</keyword>
<name>A0AA42RW70_9PSED</name>
<dbReference type="InterPro" id="IPR050109">
    <property type="entry name" value="HTH-type_TetR-like_transc_reg"/>
</dbReference>
<dbReference type="InterPro" id="IPR036271">
    <property type="entry name" value="Tet_transcr_reg_TetR-rel_C_sf"/>
</dbReference>
<protein>
    <submittedName>
        <fullName evidence="4">TetR/AcrR family transcriptional regulator</fullName>
    </submittedName>
</protein>
<feature type="DNA-binding region" description="H-T-H motif" evidence="2">
    <location>
        <begin position="61"/>
        <end position="80"/>
    </location>
</feature>
<evidence type="ECO:0000256" key="1">
    <source>
        <dbReference type="ARBA" id="ARBA00023125"/>
    </source>
</evidence>
<accession>A0AA42RW70</accession>
<dbReference type="PROSITE" id="PS01081">
    <property type="entry name" value="HTH_TETR_1"/>
    <property type="match status" value="1"/>
</dbReference>
<evidence type="ECO:0000313" key="5">
    <source>
        <dbReference type="Proteomes" id="UP001160882"/>
    </source>
</evidence>
<dbReference type="GO" id="GO:0003700">
    <property type="term" value="F:DNA-binding transcription factor activity"/>
    <property type="evidence" value="ECO:0007669"/>
    <property type="project" value="TreeGrafter"/>
</dbReference>
<dbReference type="InterPro" id="IPR009057">
    <property type="entry name" value="Homeodomain-like_sf"/>
</dbReference>
<dbReference type="PROSITE" id="PS50977">
    <property type="entry name" value="HTH_TETR_2"/>
    <property type="match status" value="1"/>
</dbReference>
<proteinExistence type="predicted"/>
<sequence>MFLRDFLQCLWKAAARIRSHVGGTRRLRNSCVSRSCSKSSGGQHFRSSTHILSERGYFGATVGEIAERSGLALGSIYRYFDNKEDIFLELLESLVEELFPSVNNSWVKDKVLESLRESSRRYLTTYYNNRHFIAGLLEMSAAVPACAERWWKLRQKTFSRKAQYLQKALANDVLQPDHTATALATMVEQLAYHWYVESEKNGGESPDLEVAAETISLIWYRAIYAGAEKD</sequence>
<feature type="domain" description="HTH tetR-type" evidence="3">
    <location>
        <begin position="38"/>
        <end position="98"/>
    </location>
</feature>
<dbReference type="PANTHER" id="PTHR30055:SF226">
    <property type="entry name" value="HTH-TYPE TRANSCRIPTIONAL REGULATOR PKSA"/>
    <property type="match status" value="1"/>
</dbReference>
<reference evidence="4" key="1">
    <citation type="submission" date="2022-09" db="EMBL/GenBank/DDBJ databases">
        <title>Intensive care unit water sources are persistently colonized with multi-drug resistant bacteria and are the site of extensive horizontal gene transfer of antibiotic resistance genes.</title>
        <authorList>
            <person name="Diorio-Toth L."/>
        </authorList>
    </citation>
    <scope>NUCLEOTIDE SEQUENCE</scope>
    <source>
        <strain evidence="4">GD03782</strain>
    </source>
</reference>
<comment type="caution">
    <text evidence="4">The sequence shown here is derived from an EMBL/GenBank/DDBJ whole genome shotgun (WGS) entry which is preliminary data.</text>
</comment>
<dbReference type="SUPFAM" id="SSF48498">
    <property type="entry name" value="Tetracyclin repressor-like, C-terminal domain"/>
    <property type="match status" value="1"/>
</dbReference>
<evidence type="ECO:0000313" key="4">
    <source>
        <dbReference type="EMBL" id="MDH1629555.1"/>
    </source>
</evidence>
<dbReference type="GO" id="GO:0000976">
    <property type="term" value="F:transcription cis-regulatory region binding"/>
    <property type="evidence" value="ECO:0007669"/>
    <property type="project" value="TreeGrafter"/>
</dbReference>
<organism evidence="4 5">
    <name type="scientific">Pseudomonas mosselii</name>
    <dbReference type="NCBI Taxonomy" id="78327"/>
    <lineage>
        <taxon>Bacteria</taxon>
        <taxon>Pseudomonadati</taxon>
        <taxon>Pseudomonadota</taxon>
        <taxon>Gammaproteobacteria</taxon>
        <taxon>Pseudomonadales</taxon>
        <taxon>Pseudomonadaceae</taxon>
        <taxon>Pseudomonas</taxon>
    </lineage>
</organism>
<dbReference type="SUPFAM" id="SSF46689">
    <property type="entry name" value="Homeodomain-like"/>
    <property type="match status" value="1"/>
</dbReference>
<evidence type="ECO:0000259" key="3">
    <source>
        <dbReference type="PROSITE" id="PS50977"/>
    </source>
</evidence>
<dbReference type="Gene3D" id="1.10.357.10">
    <property type="entry name" value="Tetracycline Repressor, domain 2"/>
    <property type="match status" value="1"/>
</dbReference>